<comment type="caution">
    <text evidence="2">The sequence shown here is derived from an EMBL/GenBank/DDBJ whole genome shotgun (WGS) entry which is preliminary data.</text>
</comment>
<proteinExistence type="predicted"/>
<evidence type="ECO:0000256" key="1">
    <source>
        <dbReference type="SAM" id="MobiDB-lite"/>
    </source>
</evidence>
<evidence type="ECO:0000313" key="2">
    <source>
        <dbReference type="EMBL" id="PLW24029.1"/>
    </source>
</evidence>
<dbReference type="AlphaFoldDB" id="A0A2N5TF14"/>
<accession>A0A2N5TF14</accession>
<name>A0A2N5TF14_9BASI</name>
<protein>
    <submittedName>
        <fullName evidence="2">Uncharacterized protein</fullName>
    </submittedName>
</protein>
<gene>
    <name evidence="2" type="ORF">PCASD_14925</name>
</gene>
<dbReference type="EMBL" id="PGCI01000618">
    <property type="protein sequence ID" value="PLW24029.1"/>
    <property type="molecule type" value="Genomic_DNA"/>
</dbReference>
<evidence type="ECO:0000313" key="3">
    <source>
        <dbReference type="Proteomes" id="UP000235392"/>
    </source>
</evidence>
<sequence length="84" mass="9034">MSEDFFGANGFLPRSLGRPREEQSSPAPKLSEYGLGPPGQRSGAAKNLAPRTLQPPAALRQLNMIGQTRLNGQHALWLDSACTC</sequence>
<reference evidence="2 3" key="1">
    <citation type="submission" date="2017-11" db="EMBL/GenBank/DDBJ databases">
        <title>De novo assembly and phasing of dikaryotic genomes from two isolates of Puccinia coronata f. sp. avenae, the causal agent of oat crown rust.</title>
        <authorList>
            <person name="Miller M.E."/>
            <person name="Zhang Y."/>
            <person name="Omidvar V."/>
            <person name="Sperschneider J."/>
            <person name="Schwessinger B."/>
            <person name="Raley C."/>
            <person name="Palmer J.M."/>
            <person name="Garnica D."/>
            <person name="Upadhyaya N."/>
            <person name="Rathjen J."/>
            <person name="Taylor J.M."/>
            <person name="Park R.F."/>
            <person name="Dodds P.N."/>
            <person name="Hirsch C.D."/>
            <person name="Kianian S.F."/>
            <person name="Figueroa M."/>
        </authorList>
    </citation>
    <scope>NUCLEOTIDE SEQUENCE [LARGE SCALE GENOMIC DNA]</scope>
    <source>
        <strain evidence="2">12SD80</strain>
    </source>
</reference>
<dbReference type="Proteomes" id="UP000235392">
    <property type="component" value="Unassembled WGS sequence"/>
</dbReference>
<feature type="region of interest" description="Disordered" evidence="1">
    <location>
        <begin position="1"/>
        <end position="54"/>
    </location>
</feature>
<organism evidence="2 3">
    <name type="scientific">Puccinia coronata f. sp. avenae</name>
    <dbReference type="NCBI Taxonomy" id="200324"/>
    <lineage>
        <taxon>Eukaryota</taxon>
        <taxon>Fungi</taxon>
        <taxon>Dikarya</taxon>
        <taxon>Basidiomycota</taxon>
        <taxon>Pucciniomycotina</taxon>
        <taxon>Pucciniomycetes</taxon>
        <taxon>Pucciniales</taxon>
        <taxon>Pucciniaceae</taxon>
        <taxon>Puccinia</taxon>
    </lineage>
</organism>